<organism evidence="1">
    <name type="scientific">Ixodes ricinus</name>
    <name type="common">Common tick</name>
    <name type="synonym">Acarus ricinus</name>
    <dbReference type="NCBI Taxonomy" id="34613"/>
    <lineage>
        <taxon>Eukaryota</taxon>
        <taxon>Metazoa</taxon>
        <taxon>Ecdysozoa</taxon>
        <taxon>Arthropoda</taxon>
        <taxon>Chelicerata</taxon>
        <taxon>Arachnida</taxon>
        <taxon>Acari</taxon>
        <taxon>Parasitiformes</taxon>
        <taxon>Ixodida</taxon>
        <taxon>Ixodoidea</taxon>
        <taxon>Ixodidae</taxon>
        <taxon>Ixodinae</taxon>
        <taxon>Ixodes</taxon>
    </lineage>
</organism>
<accession>A0A6B0U6X5</accession>
<reference evidence="1" key="1">
    <citation type="submission" date="2019-12" db="EMBL/GenBank/DDBJ databases">
        <title>An insight into the sialome of adult female Ixodes ricinus ticks feeding for 6 days.</title>
        <authorList>
            <person name="Perner J."/>
            <person name="Ribeiro J.M.C."/>
        </authorList>
    </citation>
    <scope>NUCLEOTIDE SEQUENCE</scope>
    <source>
        <strain evidence="1">Semi-engorged</strain>
        <tissue evidence="1">Salivary glands</tissue>
    </source>
</reference>
<protein>
    <submittedName>
        <fullName evidence="1">Putative secreted protein</fullName>
    </submittedName>
</protein>
<dbReference type="AlphaFoldDB" id="A0A6B0U6X5"/>
<name>A0A6B0U6X5_IXORI</name>
<sequence length="83" mass="9171">MIWLRAKAWTSLNTPSSLMPRLLLETLCINRMAARTFALSLSSMAELPAFSCNTKPSTRSVGTFGINPPSAYSNTSFHELRCC</sequence>
<evidence type="ECO:0000313" key="1">
    <source>
        <dbReference type="EMBL" id="MXU84937.1"/>
    </source>
</evidence>
<proteinExistence type="predicted"/>
<dbReference type="EMBL" id="GIFC01002854">
    <property type="protein sequence ID" value="MXU84937.1"/>
    <property type="molecule type" value="Transcribed_RNA"/>
</dbReference>